<evidence type="ECO:0000256" key="1">
    <source>
        <dbReference type="SAM" id="MobiDB-lite"/>
    </source>
</evidence>
<dbReference type="InterPro" id="IPR053883">
    <property type="entry name" value="DUF3097_N"/>
</dbReference>
<name>A0A542ZV38_RARFA</name>
<evidence type="ECO:0000259" key="2">
    <source>
        <dbReference type="Pfam" id="PF11296"/>
    </source>
</evidence>
<feature type="domain" description="DUF3097" evidence="2">
    <location>
        <begin position="116"/>
        <end position="281"/>
    </location>
</feature>
<evidence type="ECO:0000313" key="4">
    <source>
        <dbReference type="EMBL" id="TQL64169.1"/>
    </source>
</evidence>
<feature type="domain" description="DUF3097" evidence="3">
    <location>
        <begin position="24"/>
        <end position="85"/>
    </location>
</feature>
<dbReference type="AlphaFoldDB" id="A0A542ZV38"/>
<sequence length="287" mass="31374">MDRYGQDILSGGSAHHRRPVTSKKVPAARGLVVEEVTTGWVGAILRVEKSGGQRVVVLEDARGRRRTFPMGPGFWIDGKPVELVPVLAAPVNVRPVVTASGSVAVHDAPDRVAQPSRIWVEGAHDAELIEKIWGDDLRIEGVVVELLHGVDNLEEVLSVVRPTRESRIGVLVDHLVAGSKEDRAVSRVRSQWPADALLIVGHPFVDVWQAIKPEVAGLRNWPAVPRSMEWKRGILAALGRPNTTQEDVALGWKGLLGRVHSYKDLEPELLGPVENLIDFVTIDPVTA</sequence>
<evidence type="ECO:0000313" key="5">
    <source>
        <dbReference type="Proteomes" id="UP000315389"/>
    </source>
</evidence>
<comment type="caution">
    <text evidence="4">The sequence shown here is derived from an EMBL/GenBank/DDBJ whole genome shotgun (WGS) entry which is preliminary data.</text>
</comment>
<dbReference type="EMBL" id="VFOS01000001">
    <property type="protein sequence ID" value="TQL64169.1"/>
    <property type="molecule type" value="Genomic_DNA"/>
</dbReference>
<keyword evidence="5" id="KW-1185">Reference proteome</keyword>
<protein>
    <submittedName>
        <fullName evidence="4">DUF3097 family protein</fullName>
    </submittedName>
</protein>
<reference evidence="4 5" key="1">
    <citation type="submission" date="2019-06" db="EMBL/GenBank/DDBJ databases">
        <title>Sequencing the genomes of 1000 actinobacteria strains.</title>
        <authorList>
            <person name="Klenk H.-P."/>
        </authorList>
    </citation>
    <scope>NUCLEOTIDE SEQUENCE [LARGE SCALE GENOMIC DNA]</scope>
    <source>
        <strain evidence="4 5">DSM 4813</strain>
    </source>
</reference>
<gene>
    <name evidence="4" type="ORF">FB461_0660</name>
</gene>
<proteinExistence type="predicted"/>
<dbReference type="RefSeq" id="WP_142118918.1">
    <property type="nucleotide sequence ID" value="NZ_BAAASV010000003.1"/>
</dbReference>
<feature type="region of interest" description="Disordered" evidence="1">
    <location>
        <begin position="1"/>
        <end position="24"/>
    </location>
</feature>
<organism evidence="4 5">
    <name type="scientific">Rarobacter faecitabidus</name>
    <dbReference type="NCBI Taxonomy" id="13243"/>
    <lineage>
        <taxon>Bacteria</taxon>
        <taxon>Bacillati</taxon>
        <taxon>Actinomycetota</taxon>
        <taxon>Actinomycetes</taxon>
        <taxon>Micrococcales</taxon>
        <taxon>Rarobacteraceae</taxon>
        <taxon>Rarobacter</taxon>
    </lineage>
</organism>
<dbReference type="InterPro" id="IPR021447">
    <property type="entry name" value="DUF3097_C"/>
</dbReference>
<dbReference type="Proteomes" id="UP000315389">
    <property type="component" value="Unassembled WGS sequence"/>
</dbReference>
<dbReference type="Pfam" id="PF22845">
    <property type="entry name" value="DUF3097_N"/>
    <property type="match status" value="1"/>
</dbReference>
<evidence type="ECO:0000259" key="3">
    <source>
        <dbReference type="Pfam" id="PF22845"/>
    </source>
</evidence>
<accession>A0A542ZV38</accession>
<dbReference type="Pfam" id="PF11296">
    <property type="entry name" value="DUF3097_C"/>
    <property type="match status" value="1"/>
</dbReference>
<dbReference type="OrthoDB" id="3398606at2"/>